<dbReference type="HAMAP" id="MF_00137">
    <property type="entry name" value="SAICAR_synth"/>
    <property type="match status" value="1"/>
</dbReference>
<evidence type="ECO:0000256" key="2">
    <source>
        <dbReference type="ARBA" id="ARBA00010190"/>
    </source>
</evidence>
<evidence type="ECO:0000256" key="9">
    <source>
        <dbReference type="ARBA" id="ARBA00030409"/>
    </source>
</evidence>
<dbReference type="NCBIfam" id="NF010568">
    <property type="entry name" value="PRK13961.1"/>
    <property type="match status" value="1"/>
</dbReference>
<protein>
    <recommendedName>
        <fullName evidence="4">Phosphoribosylaminoimidazole-succinocarboxamide synthase</fullName>
        <ecNumber evidence="3">6.3.2.6</ecNumber>
    </recommendedName>
    <alternativeName>
        <fullName evidence="9">SAICAR synthetase</fullName>
    </alternativeName>
</protein>
<feature type="domain" description="SAICAR synthetase/ADE2 N-terminal" evidence="11">
    <location>
        <begin position="21"/>
        <end position="281"/>
    </location>
</feature>
<organism evidence="12 13">
    <name type="scientific">Oleoguttula mirabilis</name>
    <dbReference type="NCBI Taxonomy" id="1507867"/>
    <lineage>
        <taxon>Eukaryota</taxon>
        <taxon>Fungi</taxon>
        <taxon>Dikarya</taxon>
        <taxon>Ascomycota</taxon>
        <taxon>Pezizomycotina</taxon>
        <taxon>Dothideomycetes</taxon>
        <taxon>Dothideomycetidae</taxon>
        <taxon>Mycosphaerellales</taxon>
        <taxon>Teratosphaeriaceae</taxon>
        <taxon>Oleoguttula</taxon>
    </lineage>
</organism>
<evidence type="ECO:0000259" key="11">
    <source>
        <dbReference type="Pfam" id="PF01259"/>
    </source>
</evidence>
<evidence type="ECO:0000256" key="4">
    <source>
        <dbReference type="ARBA" id="ARBA00016460"/>
    </source>
</evidence>
<dbReference type="GO" id="GO:0005524">
    <property type="term" value="F:ATP binding"/>
    <property type="evidence" value="ECO:0007669"/>
    <property type="project" value="UniProtKB-KW"/>
</dbReference>
<evidence type="ECO:0000256" key="1">
    <source>
        <dbReference type="ARBA" id="ARBA00004672"/>
    </source>
</evidence>
<dbReference type="PROSITE" id="PS01057">
    <property type="entry name" value="SAICAR_SYNTHETASE_1"/>
    <property type="match status" value="1"/>
</dbReference>
<dbReference type="Proteomes" id="UP001324427">
    <property type="component" value="Unassembled WGS sequence"/>
</dbReference>
<comment type="caution">
    <text evidence="12">The sequence shown here is derived from an EMBL/GenBank/DDBJ whole genome shotgun (WGS) entry which is preliminary data.</text>
</comment>
<dbReference type="PANTHER" id="PTHR43700">
    <property type="entry name" value="PHOSPHORIBOSYLAMINOIMIDAZOLE-SUCCINOCARBOXAMIDE SYNTHASE"/>
    <property type="match status" value="1"/>
</dbReference>
<dbReference type="EC" id="6.3.2.6" evidence="3"/>
<dbReference type="AlphaFoldDB" id="A0AAV9J5B1"/>
<dbReference type="NCBIfam" id="TIGR00081">
    <property type="entry name" value="purC"/>
    <property type="match status" value="1"/>
</dbReference>
<sequence length="307" mass="34424">MSSQDQAVVAIDLESHGFKKVASGKVREIFEVDEHTLLFVATDRISAYDVILENGIPAKGALLTQLSAHWFALIHEQLPSLQTHLVSTSLPRDTRIPDEIRALLDRRTMQVRRYPILPLESIVRGYITGSAWSEYKAKGTVHGMPMPTGLQESQKLEKPLWTPSTKAEAGEHDENISPERAAEIVGEEVARKVEEVSLKVYELAHDYAQARGILIADTKFEFGLDPATNEIVLVDEVLTPDSSRFWPADQYEVGRSQVSYDKQYLRDWLTSSGNKGKQGVAMPPEVAQETAEKYREAYSKLTGQQWS</sequence>
<evidence type="ECO:0000313" key="12">
    <source>
        <dbReference type="EMBL" id="KAK4539834.1"/>
    </source>
</evidence>
<dbReference type="PROSITE" id="PS01058">
    <property type="entry name" value="SAICAR_SYNTHETASE_2"/>
    <property type="match status" value="1"/>
</dbReference>
<evidence type="ECO:0000256" key="7">
    <source>
        <dbReference type="ARBA" id="ARBA00022755"/>
    </source>
</evidence>
<dbReference type="GO" id="GO:0005737">
    <property type="term" value="C:cytoplasm"/>
    <property type="evidence" value="ECO:0007669"/>
    <property type="project" value="TreeGrafter"/>
</dbReference>
<keyword evidence="7" id="KW-0658">Purine biosynthesis</keyword>
<dbReference type="GO" id="GO:0006189">
    <property type="term" value="P:'de novo' IMP biosynthetic process"/>
    <property type="evidence" value="ECO:0007669"/>
    <property type="project" value="TreeGrafter"/>
</dbReference>
<evidence type="ECO:0000256" key="10">
    <source>
        <dbReference type="SAM" id="MobiDB-lite"/>
    </source>
</evidence>
<name>A0AAV9J5B1_9PEZI</name>
<reference evidence="12 13" key="1">
    <citation type="submission" date="2021-11" db="EMBL/GenBank/DDBJ databases">
        <title>Black yeast isolated from Biological Soil Crust.</title>
        <authorList>
            <person name="Kurbessoian T."/>
        </authorList>
    </citation>
    <scope>NUCLEOTIDE SEQUENCE [LARGE SCALE GENOMIC DNA]</scope>
    <source>
        <strain evidence="12 13">CCFEE 5522</strain>
    </source>
</reference>
<feature type="region of interest" description="Disordered" evidence="10">
    <location>
        <begin position="153"/>
        <end position="176"/>
    </location>
</feature>
<evidence type="ECO:0000256" key="3">
    <source>
        <dbReference type="ARBA" id="ARBA00012217"/>
    </source>
</evidence>
<comment type="similarity">
    <text evidence="2">Belongs to the SAICAR synthetase family.</text>
</comment>
<dbReference type="CDD" id="cd01414">
    <property type="entry name" value="SAICAR_synt_Sc"/>
    <property type="match status" value="1"/>
</dbReference>
<dbReference type="Pfam" id="PF01259">
    <property type="entry name" value="SAICAR_synt"/>
    <property type="match status" value="1"/>
</dbReference>
<keyword evidence="8" id="KW-0067">ATP-binding</keyword>
<keyword evidence="6" id="KW-0547">Nucleotide-binding</keyword>
<dbReference type="FunFam" id="3.30.470.20:FF:000015">
    <property type="entry name" value="Phosphoribosylaminoimidazole-succinocarboxamide synthase"/>
    <property type="match status" value="1"/>
</dbReference>
<dbReference type="InterPro" id="IPR028923">
    <property type="entry name" value="SAICAR_synt/ADE2_N"/>
</dbReference>
<keyword evidence="5" id="KW-0436">Ligase</keyword>
<accession>A0AAV9J5B1</accession>
<dbReference type="GO" id="GO:0004639">
    <property type="term" value="F:phosphoribosylaminoimidazolesuccinocarboxamide synthase activity"/>
    <property type="evidence" value="ECO:0007669"/>
    <property type="project" value="UniProtKB-EC"/>
</dbReference>
<proteinExistence type="inferred from homology"/>
<dbReference type="Gene3D" id="3.30.470.20">
    <property type="entry name" value="ATP-grasp fold, B domain"/>
    <property type="match status" value="1"/>
</dbReference>
<dbReference type="InterPro" id="IPR018236">
    <property type="entry name" value="SAICAR_synthetase_CS"/>
</dbReference>
<evidence type="ECO:0000256" key="6">
    <source>
        <dbReference type="ARBA" id="ARBA00022741"/>
    </source>
</evidence>
<evidence type="ECO:0000313" key="13">
    <source>
        <dbReference type="Proteomes" id="UP001324427"/>
    </source>
</evidence>
<evidence type="ECO:0000256" key="8">
    <source>
        <dbReference type="ARBA" id="ARBA00022840"/>
    </source>
</evidence>
<gene>
    <name evidence="12" type="ORF">LTR36_010295</name>
</gene>
<dbReference type="Gene3D" id="3.30.200.20">
    <property type="entry name" value="Phosphorylase Kinase, domain 1"/>
    <property type="match status" value="1"/>
</dbReference>
<keyword evidence="13" id="KW-1185">Reference proteome</keyword>
<evidence type="ECO:0000256" key="5">
    <source>
        <dbReference type="ARBA" id="ARBA00022598"/>
    </source>
</evidence>
<dbReference type="EMBL" id="JAVFHQ010000081">
    <property type="protein sequence ID" value="KAK4539834.1"/>
    <property type="molecule type" value="Genomic_DNA"/>
</dbReference>
<comment type="pathway">
    <text evidence="1">Purine metabolism; IMP biosynthesis via de novo pathway; 5-amino-1-(5-phospho-D-ribosyl)imidazole-4-carboxamide from 5-amino-1-(5-phospho-D-ribosyl)imidazole-4-carboxylate: step 1/2.</text>
</comment>
<dbReference type="InterPro" id="IPR001636">
    <property type="entry name" value="SAICAR_synth"/>
</dbReference>
<dbReference type="PANTHER" id="PTHR43700:SF1">
    <property type="entry name" value="PHOSPHORIBOSYLAMINOIMIDAZOLE-SUCCINOCARBOXAMIDE SYNTHASE"/>
    <property type="match status" value="1"/>
</dbReference>
<dbReference type="SUPFAM" id="SSF56104">
    <property type="entry name" value="SAICAR synthase-like"/>
    <property type="match status" value="1"/>
</dbReference>